<dbReference type="SMART" id="SM00710">
    <property type="entry name" value="PbH1"/>
    <property type="match status" value="10"/>
</dbReference>
<dbReference type="InterPro" id="IPR022441">
    <property type="entry name" value="Para_beta_helix_rpt-2"/>
</dbReference>
<keyword evidence="2" id="KW-0677">Repeat</keyword>
<evidence type="ECO:0000256" key="2">
    <source>
        <dbReference type="ARBA" id="ARBA00022737"/>
    </source>
</evidence>
<protein>
    <submittedName>
        <fullName evidence="7">Parallel beta-helix repeat (Two copies)</fullName>
    </submittedName>
</protein>
<accession>A0A1H1WLU1</accession>
<dbReference type="Pfam" id="PF00754">
    <property type="entry name" value="F5_F8_type_C"/>
    <property type="match status" value="2"/>
</dbReference>
<dbReference type="InterPro" id="IPR035986">
    <property type="entry name" value="PKD_dom_sf"/>
</dbReference>
<dbReference type="Gene3D" id="2.160.20.10">
    <property type="entry name" value="Single-stranded right-handed beta-helix, Pectin lyase-like"/>
    <property type="match status" value="2"/>
</dbReference>
<dbReference type="InterPro" id="IPR051550">
    <property type="entry name" value="SCF-Subunits/Alg-Epimerases"/>
</dbReference>
<dbReference type="InterPro" id="IPR006626">
    <property type="entry name" value="PbH1"/>
</dbReference>
<dbReference type="Gene3D" id="2.60.120.260">
    <property type="entry name" value="Galactose-binding domain-like"/>
    <property type="match status" value="3"/>
</dbReference>
<dbReference type="Pfam" id="PF13229">
    <property type="entry name" value="Beta_helix"/>
    <property type="match status" value="1"/>
</dbReference>
<dbReference type="SUPFAM" id="SSF49299">
    <property type="entry name" value="PKD domain"/>
    <property type="match status" value="1"/>
</dbReference>
<reference evidence="7 8" key="1">
    <citation type="submission" date="2016-10" db="EMBL/GenBank/DDBJ databases">
        <authorList>
            <person name="de Groot N.N."/>
        </authorList>
    </citation>
    <scope>NUCLEOTIDE SEQUENCE [LARGE SCALE GENOMIC DNA]</scope>
    <source>
        <strain evidence="7 8">DSM 22024</strain>
    </source>
</reference>
<dbReference type="InterPro" id="IPR007742">
    <property type="entry name" value="NosD_dom"/>
</dbReference>
<dbReference type="PROSITE" id="PS50093">
    <property type="entry name" value="PKD"/>
    <property type="match status" value="1"/>
</dbReference>
<dbReference type="InterPro" id="IPR012334">
    <property type="entry name" value="Pectin_lyas_fold"/>
</dbReference>
<feature type="domain" description="PKD" evidence="6">
    <location>
        <begin position="431"/>
        <end position="498"/>
    </location>
</feature>
<feature type="chain" id="PRO_5009264634" evidence="5">
    <location>
        <begin position="28"/>
        <end position="1131"/>
    </location>
</feature>
<evidence type="ECO:0000313" key="8">
    <source>
        <dbReference type="Proteomes" id="UP000198983"/>
    </source>
</evidence>
<dbReference type="InterPro" id="IPR013783">
    <property type="entry name" value="Ig-like_fold"/>
</dbReference>
<sequence>MPVSRHVVAAVGAALLLATANVLPASAATPLVEPEPGMVITQDTTFKPGVYDFPSGQGIVIGADGVRVNGTGVTLRGPGQKGKPDSFVGTGVSATGVSGATLTGLSVSGFETALHVRSAQDWTINQNTFSGNYTDPDFGWGDGKLAGAVLLEHVSRSRIENNTAHENWNGLALHYADDNLVRHNDFSHCSNVCLKMWSASRNRIEDNNFSWGIRIAPGETHARDSTSALIETGSDDNRVLRNDFTYGGDGVFLRPLNGVVSTGNYFEGNDASWAHNNAWESWSPGNTYVRNKGNHASYGFWLGSSDDTVLIGNEAAYNGRDNHNAPEPFGNAGIAVVNGSSSHFVLDGNHVHDNTSAGVAIGYLADYPAYHWVIQRNRIENNTTYGIYIRDARWLTLAGNTVTGNGSGAIKQDAHVSGVFTLDGAASANAPVAKAAMTPAVVHAGDEVTFDASGSTDADGGKLSYRWEFGDGDVATDARVTHRFLDPGFHRVGLTVDDGGLAGLDHRDVYVLAPGGEQGTDVADRGDWSARVTSDDAGNPGTTANIAPDPTRALLGRSSIRLSGTAHDVTWRYQPRRAIDTANADRLEFWMASEQEVRDGFDGNQPTIRLVQDAGNYIEYTPAKNYLSPWSLDYAEARGGWQRVVVPLGGDKAWTRKVTGNPDLKALHAVEVRTSAVGGPYRVWLDALAFTTTPVTPDVAPDLALNPAAQGDPSPLASTGDDASRWAPLDGRTDGAVWSTAGSPNATDFYGVDFGLARTVDALRLDLRSGDGYAAPAKATVEYWTGDAWQPVDNARPSPAGPATGHDEIAFDPVTTQRLRVVLGNPGGGNAVGLAEFAPVSAGNLAGNALGTKAPFGTPVPSASAGSGDPWSLVDGSVRADSAWRSAAGTSAWVAVDLMRARPVNTVTLYAGSADTAPAGIHVQAWTGSDWLDVSNATTSPATPGAGRTTVRFDTVKTRKLRLTLDAPSGGSVEVREVEVRNGNLLSDASALGLTVTPTASYTYPGDTVLGPLDGSYAASPRWTSWNSKNAQDWYAVRFDRAVTASRITLHFYNDNGGVKPPKDYAIEYWNGSGWTPVQETGRSPEQPAEGFNAVDFAPVRASGFRMVGTNQNPVNYGVYIGLTELELWAP</sequence>
<keyword evidence="8" id="KW-1185">Reference proteome</keyword>
<dbReference type="EMBL" id="LT629732">
    <property type="protein sequence ID" value="SDS97591.1"/>
    <property type="molecule type" value="Genomic_DNA"/>
</dbReference>
<dbReference type="Proteomes" id="UP000198983">
    <property type="component" value="Chromosome I"/>
</dbReference>
<dbReference type="Gene3D" id="2.60.40.10">
    <property type="entry name" value="Immunoglobulins"/>
    <property type="match status" value="1"/>
</dbReference>
<keyword evidence="5" id="KW-0732">Signal</keyword>
<dbReference type="InterPro" id="IPR008979">
    <property type="entry name" value="Galactose-bd-like_sf"/>
</dbReference>
<dbReference type="Pfam" id="PF22633">
    <property type="entry name" value="F5_F8_type_C_2"/>
    <property type="match status" value="1"/>
</dbReference>
<proteinExistence type="predicted"/>
<dbReference type="PANTHER" id="PTHR22990">
    <property type="entry name" value="F-BOX ONLY PROTEIN"/>
    <property type="match status" value="1"/>
</dbReference>
<name>A0A1H1WLU1_9ACTN</name>
<evidence type="ECO:0000256" key="3">
    <source>
        <dbReference type="ARBA" id="ARBA00022786"/>
    </source>
</evidence>
<feature type="signal peptide" evidence="5">
    <location>
        <begin position="1"/>
        <end position="27"/>
    </location>
</feature>
<evidence type="ECO:0000256" key="1">
    <source>
        <dbReference type="ARBA" id="ARBA00004906"/>
    </source>
</evidence>
<evidence type="ECO:0000256" key="5">
    <source>
        <dbReference type="SAM" id="SignalP"/>
    </source>
</evidence>
<dbReference type="Pfam" id="PF18911">
    <property type="entry name" value="PKD_4"/>
    <property type="match status" value="1"/>
</dbReference>
<dbReference type="SUPFAM" id="SSF51126">
    <property type="entry name" value="Pectin lyase-like"/>
    <property type="match status" value="1"/>
</dbReference>
<dbReference type="InterPro" id="IPR000601">
    <property type="entry name" value="PKD_dom"/>
</dbReference>
<dbReference type="InterPro" id="IPR000421">
    <property type="entry name" value="FA58C"/>
</dbReference>
<dbReference type="SMART" id="SM00089">
    <property type="entry name" value="PKD"/>
    <property type="match status" value="1"/>
</dbReference>
<keyword evidence="3" id="KW-0833">Ubl conjugation pathway</keyword>
<dbReference type="CDD" id="cd00146">
    <property type="entry name" value="PKD"/>
    <property type="match status" value="1"/>
</dbReference>
<comment type="pathway">
    <text evidence="1">Protein modification; protein ubiquitination.</text>
</comment>
<dbReference type="GO" id="GO:0005975">
    <property type="term" value="P:carbohydrate metabolic process"/>
    <property type="evidence" value="ECO:0007669"/>
    <property type="project" value="UniProtKB-ARBA"/>
</dbReference>
<dbReference type="STRING" id="117157.SAMN04489717_4560"/>
<dbReference type="InterPro" id="IPR039448">
    <property type="entry name" value="Beta_helix"/>
</dbReference>
<dbReference type="Pfam" id="PF05048">
    <property type="entry name" value="NosD"/>
    <property type="match status" value="1"/>
</dbReference>
<evidence type="ECO:0000313" key="7">
    <source>
        <dbReference type="EMBL" id="SDS97591.1"/>
    </source>
</evidence>
<gene>
    <name evidence="7" type="ORF">SAMN04489717_4560</name>
</gene>
<dbReference type="PANTHER" id="PTHR22990:SF15">
    <property type="entry name" value="F-BOX ONLY PROTEIN 10"/>
    <property type="match status" value="1"/>
</dbReference>
<evidence type="ECO:0000256" key="4">
    <source>
        <dbReference type="SAM" id="MobiDB-lite"/>
    </source>
</evidence>
<dbReference type="InterPro" id="IPR011050">
    <property type="entry name" value="Pectin_lyase_fold/virulence"/>
</dbReference>
<evidence type="ECO:0000259" key="6">
    <source>
        <dbReference type="PROSITE" id="PS50093"/>
    </source>
</evidence>
<dbReference type="InterPro" id="IPR022409">
    <property type="entry name" value="PKD/Chitinase_dom"/>
</dbReference>
<feature type="region of interest" description="Disordered" evidence="4">
    <location>
        <begin position="701"/>
        <end position="730"/>
    </location>
</feature>
<dbReference type="AlphaFoldDB" id="A0A1H1WLU1"/>
<organism evidence="7 8">
    <name type="scientific">Actinopolymorpha singaporensis</name>
    <dbReference type="NCBI Taxonomy" id="117157"/>
    <lineage>
        <taxon>Bacteria</taxon>
        <taxon>Bacillati</taxon>
        <taxon>Actinomycetota</taxon>
        <taxon>Actinomycetes</taxon>
        <taxon>Propionibacteriales</taxon>
        <taxon>Actinopolymorphaceae</taxon>
        <taxon>Actinopolymorpha</taxon>
    </lineage>
</organism>
<dbReference type="OrthoDB" id="9802683at2"/>
<dbReference type="SUPFAM" id="SSF49785">
    <property type="entry name" value="Galactose-binding domain-like"/>
    <property type="match status" value="3"/>
</dbReference>
<dbReference type="NCBIfam" id="TIGR03804">
    <property type="entry name" value="para_beta_helix"/>
    <property type="match status" value="2"/>
</dbReference>